<evidence type="ECO:0000313" key="1">
    <source>
        <dbReference type="EMBL" id="VVE67690.1"/>
    </source>
</evidence>
<sequence length="42" mass="5012">MVAWQIGGILTVSLNWLNWPGWLDWMDWFDLPDGFGLFDWLV</sequence>
<dbReference type="Proteomes" id="UP000383122">
    <property type="component" value="Unassembled WGS sequence"/>
</dbReference>
<reference evidence="1 2" key="1">
    <citation type="submission" date="2019-08" db="EMBL/GenBank/DDBJ databases">
        <authorList>
            <person name="Peeters C."/>
        </authorList>
    </citation>
    <scope>NUCLEOTIDE SEQUENCE [LARGE SCALE GENOMIC DNA]</scope>
    <source>
        <strain evidence="1 2">LMG 31117</strain>
    </source>
</reference>
<gene>
    <name evidence="1" type="ORF">PAN31117_02689</name>
</gene>
<dbReference type="RefSeq" id="WP_281349174.1">
    <property type="nucleotide sequence ID" value="NZ_CABPSP010000007.1"/>
</dbReference>
<protein>
    <submittedName>
        <fullName evidence="1">Uncharacterized protein</fullName>
    </submittedName>
</protein>
<organism evidence="1 2">
    <name type="scientific">Pandoraea anapnoica</name>
    <dbReference type="NCBI Taxonomy" id="2508301"/>
    <lineage>
        <taxon>Bacteria</taxon>
        <taxon>Pseudomonadati</taxon>
        <taxon>Pseudomonadota</taxon>
        <taxon>Betaproteobacteria</taxon>
        <taxon>Burkholderiales</taxon>
        <taxon>Burkholderiaceae</taxon>
        <taxon>Pandoraea</taxon>
    </lineage>
</organism>
<evidence type="ECO:0000313" key="2">
    <source>
        <dbReference type="Proteomes" id="UP000383122"/>
    </source>
</evidence>
<dbReference type="AlphaFoldDB" id="A0A5E5A6G2"/>
<accession>A0A5E5A6G2</accession>
<keyword evidence="2" id="KW-1185">Reference proteome</keyword>
<proteinExistence type="predicted"/>
<name>A0A5E5A6G2_9BURK</name>
<dbReference type="EMBL" id="CABPSP010000007">
    <property type="protein sequence ID" value="VVE67690.1"/>
    <property type="molecule type" value="Genomic_DNA"/>
</dbReference>